<dbReference type="Proteomes" id="UP000280434">
    <property type="component" value="Unassembled WGS sequence"/>
</dbReference>
<reference evidence="1 2" key="1">
    <citation type="submission" date="2018-10" db="EMBL/GenBank/DDBJ databases">
        <title>Paraburkholderia sp. 7MK8-2, isolated from soil.</title>
        <authorList>
            <person name="Gao Z.-H."/>
            <person name="Qiu L.-H."/>
        </authorList>
    </citation>
    <scope>NUCLEOTIDE SEQUENCE [LARGE SCALE GENOMIC DNA]</scope>
    <source>
        <strain evidence="1 2">7MK8-2</strain>
    </source>
</reference>
<dbReference type="OrthoDB" id="9799912at2"/>
<evidence type="ECO:0000313" key="1">
    <source>
        <dbReference type="EMBL" id="RKP50413.1"/>
    </source>
</evidence>
<keyword evidence="2" id="KW-1185">Reference proteome</keyword>
<proteinExistence type="predicted"/>
<name>A0A494XS98_9BURK</name>
<accession>A0A494XS98</accession>
<sequence length="100" mass="11288">MRIVAKKNLLAFCEKHSAAKQSLLSWHEETAKAAWASPQDIKARYSAASFVGRNRVVFNIKGNDYRLIVAVAYRIGVVYIKFVGTHAEYDKIDAETVELE</sequence>
<dbReference type="RefSeq" id="WP_121276156.1">
    <property type="nucleotide sequence ID" value="NZ_RBZV01000002.1"/>
</dbReference>
<protein>
    <submittedName>
        <fullName evidence="1">Type II toxin-antitoxin system HigB family toxin</fullName>
    </submittedName>
</protein>
<dbReference type="InterPro" id="IPR018669">
    <property type="entry name" value="Toxin_HigB"/>
</dbReference>
<dbReference type="AlphaFoldDB" id="A0A494XS98"/>
<dbReference type="GO" id="GO:0110001">
    <property type="term" value="C:toxin-antitoxin complex"/>
    <property type="evidence" value="ECO:0007669"/>
    <property type="project" value="InterPro"/>
</dbReference>
<dbReference type="EMBL" id="RBZV01000002">
    <property type="protein sequence ID" value="RKP50413.1"/>
    <property type="molecule type" value="Genomic_DNA"/>
</dbReference>
<dbReference type="Pfam" id="PF09907">
    <property type="entry name" value="HigB_toxin"/>
    <property type="match status" value="1"/>
</dbReference>
<evidence type="ECO:0000313" key="2">
    <source>
        <dbReference type="Proteomes" id="UP000280434"/>
    </source>
</evidence>
<comment type="caution">
    <text evidence="1">The sequence shown here is derived from an EMBL/GenBank/DDBJ whole genome shotgun (WGS) entry which is preliminary data.</text>
</comment>
<organism evidence="1 2">
    <name type="scientific">Trinickia fusca</name>
    <dbReference type="NCBI Taxonomy" id="2419777"/>
    <lineage>
        <taxon>Bacteria</taxon>
        <taxon>Pseudomonadati</taxon>
        <taxon>Pseudomonadota</taxon>
        <taxon>Betaproteobacteria</taxon>
        <taxon>Burkholderiales</taxon>
        <taxon>Burkholderiaceae</taxon>
        <taxon>Trinickia</taxon>
    </lineage>
</organism>
<dbReference type="GO" id="GO:0004519">
    <property type="term" value="F:endonuclease activity"/>
    <property type="evidence" value="ECO:0007669"/>
    <property type="project" value="InterPro"/>
</dbReference>
<gene>
    <name evidence="1" type="ORF">D7S89_04680</name>
</gene>
<dbReference type="GO" id="GO:0003723">
    <property type="term" value="F:RNA binding"/>
    <property type="evidence" value="ECO:0007669"/>
    <property type="project" value="InterPro"/>
</dbReference>